<reference evidence="11" key="1">
    <citation type="submission" date="2025-08" db="UniProtKB">
        <authorList>
            <consortium name="Ensembl"/>
        </authorList>
    </citation>
    <scope>IDENTIFICATION</scope>
</reference>
<dbReference type="Gene3D" id="4.10.80.100">
    <property type="match status" value="1"/>
</dbReference>
<dbReference type="PROSITE" id="PS51462">
    <property type="entry name" value="NUDIX"/>
    <property type="match status" value="1"/>
</dbReference>
<dbReference type="Ensembl" id="ENSSRHT00000024631.1">
    <property type="protein sequence ID" value="ENSSRHP00000023910.1"/>
    <property type="gene ID" value="ENSSRHG00000012572.1"/>
</dbReference>
<comment type="subunit">
    <text evidence="9">Monomer and homodimer.</text>
</comment>
<keyword evidence="3 9" id="KW-0963">Cytoplasm</keyword>
<dbReference type="GO" id="GO:0035529">
    <property type="term" value="F:NADH pyrophosphatase activity"/>
    <property type="evidence" value="ECO:0007669"/>
    <property type="project" value="TreeGrafter"/>
</dbReference>
<dbReference type="GO" id="GO:0005739">
    <property type="term" value="C:mitochondrion"/>
    <property type="evidence" value="ECO:0007669"/>
    <property type="project" value="UniProtKB-SubCell"/>
</dbReference>
<evidence type="ECO:0000313" key="12">
    <source>
        <dbReference type="Proteomes" id="UP000472270"/>
    </source>
</evidence>
<protein>
    <recommendedName>
        <fullName evidence="8 9">Nucleoside diphosphate-linked moiety X motif 6</fullName>
        <shortName evidence="9">Nudix motif 6</shortName>
        <ecNumber evidence="9">3.6.1.-</ecNumber>
    </recommendedName>
</protein>
<dbReference type="PRINTS" id="PR01356">
    <property type="entry name" value="GFGPROTEIN"/>
</dbReference>
<evidence type="ECO:0000256" key="4">
    <source>
        <dbReference type="ARBA" id="ARBA00022801"/>
    </source>
</evidence>
<keyword evidence="5 9" id="KW-0496">Mitochondrion</keyword>
<dbReference type="Pfam" id="PF00293">
    <property type="entry name" value="NUDIX"/>
    <property type="match status" value="1"/>
</dbReference>
<keyword evidence="12" id="KW-1185">Reference proteome</keyword>
<dbReference type="InterPro" id="IPR003293">
    <property type="entry name" value="Nudix_hydrolase6-like"/>
</dbReference>
<evidence type="ECO:0000256" key="8">
    <source>
        <dbReference type="ARBA" id="ARBA00068898"/>
    </source>
</evidence>
<organism evidence="11 12">
    <name type="scientific">Sinocyclocheilus rhinocerous</name>
    <dbReference type="NCBI Taxonomy" id="307959"/>
    <lineage>
        <taxon>Eukaryota</taxon>
        <taxon>Metazoa</taxon>
        <taxon>Chordata</taxon>
        <taxon>Craniata</taxon>
        <taxon>Vertebrata</taxon>
        <taxon>Euteleostomi</taxon>
        <taxon>Actinopterygii</taxon>
        <taxon>Neopterygii</taxon>
        <taxon>Teleostei</taxon>
        <taxon>Ostariophysi</taxon>
        <taxon>Cypriniformes</taxon>
        <taxon>Cyprinidae</taxon>
        <taxon>Cyprininae</taxon>
        <taxon>Sinocyclocheilus</taxon>
    </lineage>
</organism>
<dbReference type="GO" id="GO:0005634">
    <property type="term" value="C:nucleus"/>
    <property type="evidence" value="ECO:0007669"/>
    <property type="project" value="UniProtKB-SubCell"/>
</dbReference>
<evidence type="ECO:0000256" key="7">
    <source>
        <dbReference type="ARBA" id="ARBA00057091"/>
    </source>
</evidence>
<evidence type="ECO:0000256" key="2">
    <source>
        <dbReference type="ARBA" id="ARBA00005582"/>
    </source>
</evidence>
<dbReference type="PANTHER" id="PTHR13994">
    <property type="entry name" value="NUDIX HYDROLASE RELATED"/>
    <property type="match status" value="1"/>
</dbReference>
<evidence type="ECO:0000313" key="11">
    <source>
        <dbReference type="Ensembl" id="ENSSRHP00000023910.1"/>
    </source>
</evidence>
<dbReference type="SUPFAM" id="SSF55811">
    <property type="entry name" value="Nudix"/>
    <property type="match status" value="1"/>
</dbReference>
<evidence type="ECO:0000256" key="1">
    <source>
        <dbReference type="ARBA" id="ARBA00004123"/>
    </source>
</evidence>
<evidence type="ECO:0000256" key="5">
    <source>
        <dbReference type="ARBA" id="ARBA00023128"/>
    </source>
</evidence>
<feature type="domain" description="Nudix hydrolase" evidence="10">
    <location>
        <begin position="32"/>
        <end position="166"/>
    </location>
</feature>
<dbReference type="GO" id="GO:0047631">
    <property type="term" value="F:ADP-ribose diphosphatase activity"/>
    <property type="evidence" value="ECO:0007669"/>
    <property type="project" value="TreeGrafter"/>
</dbReference>
<proteinExistence type="inferred from homology"/>
<evidence type="ECO:0000256" key="3">
    <source>
        <dbReference type="ARBA" id="ARBA00022490"/>
    </source>
</evidence>
<dbReference type="FunFam" id="3.90.79.10:FF:000027">
    <property type="entry name" value="nucleoside diphosphate-linked moiety X motif 6"/>
    <property type="match status" value="1"/>
</dbReference>
<reference evidence="11" key="2">
    <citation type="submission" date="2025-09" db="UniProtKB">
        <authorList>
            <consortium name="Ensembl"/>
        </authorList>
    </citation>
    <scope>IDENTIFICATION</scope>
</reference>
<keyword evidence="4 9" id="KW-0378">Hydrolase</keyword>
<dbReference type="InterPro" id="IPR000086">
    <property type="entry name" value="NUDIX_hydrolase_dom"/>
</dbReference>
<dbReference type="PANTHER" id="PTHR13994:SF46">
    <property type="entry name" value="NUCLEOSIDE DIPHOSPHATE-LINKED MOIETY X MOTIF 6"/>
    <property type="match status" value="1"/>
</dbReference>
<evidence type="ECO:0000256" key="6">
    <source>
        <dbReference type="ARBA" id="ARBA00023242"/>
    </source>
</evidence>
<sequence length="198" mass="22474">MFPSLSADCLRRRHAAVLSLWLGPGEDRLPAFATHQVGVAGERDNNQELTRGNRNRTKNAWKFPGGLSDLGENIDETAVWEVFEETGVRSQFRSLLSIRQQHKLPGAFGMSDMYLICRLSPLSHHINLCTQECLRCEWLDLSELAETSETTPITSRIATLLLYGLDNGFHDIDLTMKQLPAVYPGSFYQLYHRRLPEV</sequence>
<evidence type="ECO:0000259" key="10">
    <source>
        <dbReference type="PROSITE" id="PS51462"/>
    </source>
</evidence>
<dbReference type="AlphaFoldDB" id="A0A673HDG8"/>
<evidence type="ECO:0000256" key="9">
    <source>
        <dbReference type="RuleBase" id="RU368106"/>
    </source>
</evidence>
<dbReference type="EC" id="3.6.1.-" evidence="9"/>
<comment type="similarity">
    <text evidence="2 9">Belongs to the Nudix hydrolase family.</text>
</comment>
<dbReference type="InterPro" id="IPR015797">
    <property type="entry name" value="NUDIX_hydrolase-like_dom_sf"/>
</dbReference>
<dbReference type="Gene3D" id="3.90.79.10">
    <property type="entry name" value="Nucleoside Triphosphate Pyrophosphohydrolase"/>
    <property type="match status" value="1"/>
</dbReference>
<dbReference type="CDD" id="cd04670">
    <property type="entry name" value="NUDIX_ASFGF2_Nudt6"/>
    <property type="match status" value="1"/>
</dbReference>
<comment type="function">
    <text evidence="7 9">May contribute to the regulation of cell proliferation.</text>
</comment>
<keyword evidence="6 9" id="KW-0539">Nucleus</keyword>
<dbReference type="GO" id="GO:0051287">
    <property type="term" value="F:NAD binding"/>
    <property type="evidence" value="ECO:0007669"/>
    <property type="project" value="TreeGrafter"/>
</dbReference>
<name>A0A673HDG8_9TELE</name>
<comment type="subcellular location">
    <subcellularLocation>
        <location evidence="9">Cytoplasm</location>
    </subcellularLocation>
    <subcellularLocation>
        <location evidence="1 9">Nucleus</location>
    </subcellularLocation>
    <subcellularLocation>
        <location evidence="9">Mitochondrion</location>
    </subcellularLocation>
</comment>
<dbReference type="Proteomes" id="UP000472270">
    <property type="component" value="Unassembled WGS sequence"/>
</dbReference>
<accession>A0A673HDG8</accession>